<protein>
    <recommendedName>
        <fullName evidence="1">Reverse transcriptase domain-containing protein</fullName>
    </recommendedName>
</protein>
<dbReference type="PANTHER" id="PTHR21301:SF10">
    <property type="entry name" value="REVERSE TRANSCRIPTASE DOMAIN-CONTAINING PROTEIN"/>
    <property type="match status" value="1"/>
</dbReference>
<dbReference type="Proteomes" id="UP000663873">
    <property type="component" value="Unassembled WGS sequence"/>
</dbReference>
<feature type="non-terminal residue" evidence="2">
    <location>
        <position position="219"/>
    </location>
</feature>
<proteinExistence type="predicted"/>
<sequence>MEKTEAYECLHQNDPLPNLIERTNKYLLNLRLKHWITQRQYEQLSVKPNEVKLAHLYYLPKAHKPGTPLRPIVSGLKHPTIKISKFLDGLLRPLFDGMASNTTVTSGTEVIKLLQEWSKRNIRQETLLCTMDVMDLYTMIPQTEGLLSIKKMLDYLNIKQIDGLKIETIIRLCRFVIQNNYFSYNGKYYHQVRGGAMGSPLTLTIANCYMFFFERDIVK</sequence>
<comment type="caution">
    <text evidence="2">The sequence shown here is derived from an EMBL/GenBank/DDBJ whole genome shotgun (WGS) entry which is preliminary data.</text>
</comment>
<accession>A0A821L5F5</accession>
<evidence type="ECO:0000313" key="3">
    <source>
        <dbReference type="Proteomes" id="UP000663873"/>
    </source>
</evidence>
<evidence type="ECO:0000259" key="1">
    <source>
        <dbReference type="PROSITE" id="PS50878"/>
    </source>
</evidence>
<reference evidence="2" key="1">
    <citation type="submission" date="2021-02" db="EMBL/GenBank/DDBJ databases">
        <authorList>
            <person name="Nowell W R."/>
        </authorList>
    </citation>
    <scope>NUCLEOTIDE SEQUENCE</scope>
</reference>
<dbReference type="Gene3D" id="3.30.70.2630">
    <property type="match status" value="1"/>
</dbReference>
<feature type="domain" description="Reverse transcriptase" evidence="1">
    <location>
        <begin position="40"/>
        <end position="219"/>
    </location>
</feature>
<keyword evidence="3" id="KW-1185">Reference proteome</keyword>
<dbReference type="Gene3D" id="1.10.10.2210">
    <property type="match status" value="1"/>
</dbReference>
<dbReference type="Gene3D" id="3.10.10.20">
    <property type="match status" value="1"/>
</dbReference>
<dbReference type="AlphaFoldDB" id="A0A821L5F5"/>
<dbReference type="PANTHER" id="PTHR21301">
    <property type="entry name" value="REVERSE TRANSCRIPTASE"/>
    <property type="match status" value="1"/>
</dbReference>
<evidence type="ECO:0000313" key="2">
    <source>
        <dbReference type="EMBL" id="CAF4745601.1"/>
    </source>
</evidence>
<gene>
    <name evidence="2" type="ORF">UJA718_LOCUS38624</name>
</gene>
<name>A0A821L5F5_9BILA</name>
<dbReference type="EMBL" id="CAJOBP010039839">
    <property type="protein sequence ID" value="CAF4745601.1"/>
    <property type="molecule type" value="Genomic_DNA"/>
</dbReference>
<dbReference type="InterPro" id="IPR000477">
    <property type="entry name" value="RT_dom"/>
</dbReference>
<organism evidence="2 3">
    <name type="scientific">Rotaria socialis</name>
    <dbReference type="NCBI Taxonomy" id="392032"/>
    <lineage>
        <taxon>Eukaryota</taxon>
        <taxon>Metazoa</taxon>
        <taxon>Spiralia</taxon>
        <taxon>Gnathifera</taxon>
        <taxon>Rotifera</taxon>
        <taxon>Eurotatoria</taxon>
        <taxon>Bdelloidea</taxon>
        <taxon>Philodinida</taxon>
        <taxon>Philodinidae</taxon>
        <taxon>Rotaria</taxon>
    </lineage>
</organism>
<dbReference type="PROSITE" id="PS50878">
    <property type="entry name" value="RT_POL"/>
    <property type="match status" value="1"/>
</dbReference>